<proteinExistence type="predicted"/>
<feature type="compositionally biased region" description="Polar residues" evidence="1">
    <location>
        <begin position="124"/>
        <end position="133"/>
    </location>
</feature>
<sequence length="158" mass="18120">MSSSQAAINSSSTKSSKYHPTHSSNLNNPHNPHLNNMYASQELNLHRRRSSVSAANYEQFMANQQRERERELLLQQQHKLNMTAHNCHNLSLEFKQPPTNIESHLQQRSSSREMVMEELAVPVRSSSANSDSALQYYPPTRDRLMSVERSSSRTRQGI</sequence>
<evidence type="ECO:0000256" key="1">
    <source>
        <dbReference type="SAM" id="MobiDB-lite"/>
    </source>
</evidence>
<protein>
    <submittedName>
        <fullName evidence="2">Uncharacterized protein</fullName>
    </submittedName>
</protein>
<feature type="region of interest" description="Disordered" evidence="1">
    <location>
        <begin position="122"/>
        <end position="158"/>
    </location>
</feature>
<comment type="caution">
    <text evidence="2">The sequence shown here is derived from an EMBL/GenBank/DDBJ whole genome shotgun (WGS) entry which is preliminary data.</text>
</comment>
<gene>
    <name evidence="2" type="ORF">EVAR_69649_1</name>
</gene>
<feature type="compositionally biased region" description="Low complexity" evidence="1">
    <location>
        <begin position="21"/>
        <end position="36"/>
    </location>
</feature>
<organism evidence="2 3">
    <name type="scientific">Eumeta variegata</name>
    <name type="common">Bagworm moth</name>
    <name type="synonym">Eumeta japonica</name>
    <dbReference type="NCBI Taxonomy" id="151549"/>
    <lineage>
        <taxon>Eukaryota</taxon>
        <taxon>Metazoa</taxon>
        <taxon>Ecdysozoa</taxon>
        <taxon>Arthropoda</taxon>
        <taxon>Hexapoda</taxon>
        <taxon>Insecta</taxon>
        <taxon>Pterygota</taxon>
        <taxon>Neoptera</taxon>
        <taxon>Endopterygota</taxon>
        <taxon>Lepidoptera</taxon>
        <taxon>Glossata</taxon>
        <taxon>Ditrysia</taxon>
        <taxon>Tineoidea</taxon>
        <taxon>Psychidae</taxon>
        <taxon>Oiketicinae</taxon>
        <taxon>Eumeta</taxon>
    </lineage>
</organism>
<dbReference type="AlphaFoldDB" id="A0A4C2AG99"/>
<feature type="compositionally biased region" description="Low complexity" evidence="1">
    <location>
        <begin position="1"/>
        <end position="15"/>
    </location>
</feature>
<name>A0A4C2AG99_EUMVA</name>
<dbReference type="STRING" id="151549.A0A4C2AG99"/>
<dbReference type="Proteomes" id="UP000299102">
    <property type="component" value="Unassembled WGS sequence"/>
</dbReference>
<evidence type="ECO:0000313" key="2">
    <source>
        <dbReference type="EMBL" id="GBP98129.1"/>
    </source>
</evidence>
<keyword evidence="3" id="KW-1185">Reference proteome</keyword>
<reference evidence="2 3" key="1">
    <citation type="journal article" date="2019" name="Commun. Biol.">
        <title>The bagworm genome reveals a unique fibroin gene that provides high tensile strength.</title>
        <authorList>
            <person name="Kono N."/>
            <person name="Nakamura H."/>
            <person name="Ohtoshi R."/>
            <person name="Tomita M."/>
            <person name="Numata K."/>
            <person name="Arakawa K."/>
        </authorList>
    </citation>
    <scope>NUCLEOTIDE SEQUENCE [LARGE SCALE GENOMIC DNA]</scope>
</reference>
<accession>A0A4C2AG99</accession>
<evidence type="ECO:0000313" key="3">
    <source>
        <dbReference type="Proteomes" id="UP000299102"/>
    </source>
</evidence>
<feature type="region of interest" description="Disordered" evidence="1">
    <location>
        <begin position="1"/>
        <end position="36"/>
    </location>
</feature>
<dbReference type="EMBL" id="BGZK01003074">
    <property type="protein sequence ID" value="GBP98129.1"/>
    <property type="molecule type" value="Genomic_DNA"/>
</dbReference>